<reference evidence="2 3" key="1">
    <citation type="submission" date="2019-05" db="EMBL/GenBank/DDBJ databases">
        <authorList>
            <consortium name="Pathogen Informatics"/>
        </authorList>
    </citation>
    <scope>NUCLEOTIDE SEQUENCE [LARGE SCALE GENOMIC DNA]</scope>
    <source>
        <strain evidence="2 3">NCTC13032</strain>
    </source>
</reference>
<feature type="domain" description="Cysteine-rich" evidence="1">
    <location>
        <begin position="6"/>
        <end position="42"/>
    </location>
</feature>
<organism evidence="2 3">
    <name type="scientific">Leclercia adecarboxylata</name>
    <dbReference type="NCBI Taxonomy" id="83655"/>
    <lineage>
        <taxon>Bacteria</taxon>
        <taxon>Pseudomonadati</taxon>
        <taxon>Pseudomonadota</taxon>
        <taxon>Gammaproteobacteria</taxon>
        <taxon>Enterobacterales</taxon>
        <taxon>Enterobacteriaceae</taxon>
        <taxon>Leclercia</taxon>
    </lineage>
</organism>
<accession>A0A4U9I8X0</accession>
<protein>
    <submittedName>
        <fullName evidence="2">Anaerobic glycerol-3-phosphate dehydrogenase subunit C</fullName>
    </submittedName>
</protein>
<proteinExistence type="predicted"/>
<dbReference type="AlphaFoldDB" id="A0A4U9I8X0"/>
<dbReference type="GO" id="GO:0016491">
    <property type="term" value="F:oxidoreductase activity"/>
    <property type="evidence" value="ECO:0007669"/>
    <property type="project" value="UniProtKB-ARBA"/>
</dbReference>
<dbReference type="Proteomes" id="UP000310719">
    <property type="component" value="Chromosome"/>
</dbReference>
<dbReference type="Pfam" id="PF02754">
    <property type="entry name" value="CCG"/>
    <property type="match status" value="1"/>
</dbReference>
<evidence type="ECO:0000259" key="1">
    <source>
        <dbReference type="Pfam" id="PF02754"/>
    </source>
</evidence>
<name>A0A4U9I8X0_9ENTR</name>
<sequence>MRWALGVQLLTKEKCCGVPLIANGFTDKARKQANSNVTALRESHCRKRDPGARHVVYLHLHAAG</sequence>
<dbReference type="InterPro" id="IPR004017">
    <property type="entry name" value="Cys_rich_dom"/>
</dbReference>
<evidence type="ECO:0000313" key="2">
    <source>
        <dbReference type="EMBL" id="VTP72671.1"/>
    </source>
</evidence>
<gene>
    <name evidence="2" type="primary">glpC_2</name>
    <name evidence="2" type="ORF">NCTC13032_05144</name>
</gene>
<dbReference type="EMBL" id="LR590464">
    <property type="protein sequence ID" value="VTP72671.1"/>
    <property type="molecule type" value="Genomic_DNA"/>
</dbReference>
<evidence type="ECO:0000313" key="3">
    <source>
        <dbReference type="Proteomes" id="UP000310719"/>
    </source>
</evidence>